<dbReference type="EMBL" id="JGZM01000008">
    <property type="protein sequence ID" value="KFI85456.1"/>
    <property type="molecule type" value="Genomic_DNA"/>
</dbReference>
<proteinExistence type="inferred from homology"/>
<evidence type="ECO:0000256" key="1">
    <source>
        <dbReference type="ARBA" id="ARBA00022598"/>
    </source>
</evidence>
<evidence type="ECO:0000256" key="5">
    <source>
        <dbReference type="ARBA" id="ARBA00022840"/>
    </source>
</evidence>
<dbReference type="Pfam" id="PF00749">
    <property type="entry name" value="tRNA-synt_1c"/>
    <property type="match status" value="2"/>
</dbReference>
<dbReference type="InterPro" id="IPR014729">
    <property type="entry name" value="Rossmann-like_a/b/a_fold"/>
</dbReference>
<dbReference type="Proteomes" id="UP000029040">
    <property type="component" value="Unassembled WGS sequence"/>
</dbReference>
<evidence type="ECO:0000256" key="2">
    <source>
        <dbReference type="ARBA" id="ARBA00022723"/>
    </source>
</evidence>
<evidence type="ECO:0000256" key="6">
    <source>
        <dbReference type="ARBA" id="ARBA00023146"/>
    </source>
</evidence>
<keyword evidence="5 7" id="KW-0067">ATP-binding</keyword>
<dbReference type="AlphaFoldDB" id="A0A087CQA6"/>
<gene>
    <name evidence="10" type="ORF">BSAE_1309</name>
</gene>
<name>A0A087CQA6_9BIFI</name>
<evidence type="ECO:0000313" key="11">
    <source>
        <dbReference type="Proteomes" id="UP000029040"/>
    </source>
</evidence>
<dbReference type="PRINTS" id="PR00987">
    <property type="entry name" value="TRNASYNTHGLU"/>
</dbReference>
<dbReference type="InterPro" id="IPR001412">
    <property type="entry name" value="aa-tRNA-synth_I_CS"/>
</dbReference>
<organism evidence="10 11">
    <name type="scientific">Bifidobacterium pullorum subsp. saeculare DSM 6531 = LMG 14934</name>
    <dbReference type="NCBI Taxonomy" id="1437611"/>
    <lineage>
        <taxon>Bacteria</taxon>
        <taxon>Bacillati</taxon>
        <taxon>Actinomycetota</taxon>
        <taxon>Actinomycetes</taxon>
        <taxon>Bifidobacteriales</taxon>
        <taxon>Bifidobacteriaceae</taxon>
        <taxon>Bifidobacterium</taxon>
    </lineage>
</organism>
<dbReference type="SUPFAM" id="SSF52374">
    <property type="entry name" value="Nucleotidylyl transferase"/>
    <property type="match status" value="1"/>
</dbReference>
<dbReference type="Gene3D" id="3.40.50.620">
    <property type="entry name" value="HUPs"/>
    <property type="match status" value="3"/>
</dbReference>
<dbReference type="InterPro" id="IPR020058">
    <property type="entry name" value="Glu/Gln-tRNA-synth_Ib_cat-dom"/>
</dbReference>
<dbReference type="PROSITE" id="PS00178">
    <property type="entry name" value="AA_TRNA_LIGASE_I"/>
    <property type="match status" value="1"/>
</dbReference>
<dbReference type="GO" id="GO:0005829">
    <property type="term" value="C:cytosol"/>
    <property type="evidence" value="ECO:0007669"/>
    <property type="project" value="TreeGrafter"/>
</dbReference>
<reference evidence="10 11" key="1">
    <citation type="submission" date="2014-03" db="EMBL/GenBank/DDBJ databases">
        <title>Genomics of Bifidobacteria.</title>
        <authorList>
            <person name="Ventura M."/>
            <person name="Milani C."/>
            <person name="Lugli G.A."/>
        </authorList>
    </citation>
    <scope>NUCLEOTIDE SEQUENCE [LARGE SCALE GENOMIC DNA]</scope>
    <source>
        <strain evidence="10 11">LMG 14934</strain>
    </source>
</reference>
<evidence type="ECO:0000259" key="9">
    <source>
        <dbReference type="Pfam" id="PF00749"/>
    </source>
</evidence>
<evidence type="ECO:0000313" key="10">
    <source>
        <dbReference type="EMBL" id="KFI85456.1"/>
    </source>
</evidence>
<protein>
    <submittedName>
        <fullName evidence="10">Glutamyl-Q tRNA(Asp) ligase</fullName>
        <ecNumber evidence="10">6.1.1.17</ecNumber>
    </submittedName>
</protein>
<dbReference type="GO" id="GO:0005524">
    <property type="term" value="F:ATP binding"/>
    <property type="evidence" value="ECO:0007669"/>
    <property type="project" value="UniProtKB-KW"/>
</dbReference>
<feature type="region of interest" description="Disordered" evidence="8">
    <location>
        <begin position="1"/>
        <end position="22"/>
    </location>
</feature>
<dbReference type="EC" id="6.1.1.17" evidence="10"/>
<sequence length="409" mass="45263">MRCAADSAHDVDDVRSIEGPNIDTDDAGVVGRLAPSPTGRMHIGNVYAALAAWLGVRAANGRLLLRIEDIDAPRVVPDADRWIMDDLTWLGLDWDGEAVYQSQRLDRYELALRRFQEMTWDGGTVDGVDGNADDMSRDEGGAACPLVYPCFCSRADIRTASAPNEGDGFLIYPGTCRRLSDEERQSRMTCGDRHSWRIAVPDASAAASDRVVRFDDRVFGPQSFDLARQLGDVVIRRSDGLFAYQLAVSVDDLEMGVTQIVRGRDLLRSTAIQLWIRRWLCACGFGAMGEDLRDGRDVREPADGLRTVGAEAAAAVRGMTSQSTEFAHLPLIDAADGRRMAKRLNSLDMGTLRERGVDPREVVGYCAWLLGVIDEPQPMEPHDLLPMFSWRAVTADTSDRRVNVDEVFR</sequence>
<keyword evidence="2" id="KW-0479">Metal-binding</keyword>
<dbReference type="GO" id="GO:0006424">
    <property type="term" value="P:glutamyl-tRNA aminoacylation"/>
    <property type="evidence" value="ECO:0007669"/>
    <property type="project" value="TreeGrafter"/>
</dbReference>
<feature type="domain" description="Glutamyl/glutaminyl-tRNA synthetase class Ib catalytic" evidence="9">
    <location>
        <begin position="148"/>
        <end position="278"/>
    </location>
</feature>
<keyword evidence="3 7" id="KW-0547">Nucleotide-binding</keyword>
<comment type="caution">
    <text evidence="10">The sequence shown here is derived from an EMBL/GenBank/DDBJ whole genome shotgun (WGS) entry which is preliminary data.</text>
</comment>
<evidence type="ECO:0000256" key="8">
    <source>
        <dbReference type="SAM" id="MobiDB-lite"/>
    </source>
</evidence>
<keyword evidence="7" id="KW-0648">Protein biosynthesis</keyword>
<dbReference type="PANTHER" id="PTHR43311">
    <property type="entry name" value="GLUTAMATE--TRNA LIGASE"/>
    <property type="match status" value="1"/>
</dbReference>
<dbReference type="InterPro" id="IPR049940">
    <property type="entry name" value="GluQ/Sye"/>
</dbReference>
<comment type="similarity">
    <text evidence="7">Belongs to the class-I aminoacyl-tRNA synthetase family.</text>
</comment>
<feature type="domain" description="Glutamyl/glutaminyl-tRNA synthetase class Ib catalytic" evidence="9">
    <location>
        <begin position="29"/>
        <end position="109"/>
    </location>
</feature>
<feature type="compositionally biased region" description="Basic and acidic residues" evidence="8">
    <location>
        <begin position="7"/>
        <end position="16"/>
    </location>
</feature>
<keyword evidence="6 7" id="KW-0030">Aminoacyl-tRNA synthetase</keyword>
<evidence type="ECO:0000256" key="7">
    <source>
        <dbReference type="RuleBase" id="RU363037"/>
    </source>
</evidence>
<keyword evidence="1 7" id="KW-0436">Ligase</keyword>
<dbReference type="GO" id="GO:0004818">
    <property type="term" value="F:glutamate-tRNA ligase activity"/>
    <property type="evidence" value="ECO:0007669"/>
    <property type="project" value="UniProtKB-EC"/>
</dbReference>
<accession>A0A087CQA6</accession>
<evidence type="ECO:0000256" key="4">
    <source>
        <dbReference type="ARBA" id="ARBA00022833"/>
    </source>
</evidence>
<evidence type="ECO:0000256" key="3">
    <source>
        <dbReference type="ARBA" id="ARBA00022741"/>
    </source>
</evidence>
<dbReference type="PANTHER" id="PTHR43311:SF1">
    <property type="entry name" value="GLUTAMYL-Q TRNA(ASP) SYNTHETASE"/>
    <property type="match status" value="1"/>
</dbReference>
<keyword evidence="4" id="KW-0862">Zinc</keyword>
<dbReference type="InterPro" id="IPR000924">
    <property type="entry name" value="Glu/Gln-tRNA-synth"/>
</dbReference>